<dbReference type="AlphaFoldDB" id="A0A0G4GRU8"/>
<accession>A0A0G4GRU8</accession>
<gene>
    <name evidence="6" type="ORF">Cvel_23113</name>
</gene>
<feature type="compositionally biased region" description="Low complexity" evidence="4">
    <location>
        <begin position="1"/>
        <end position="22"/>
    </location>
</feature>
<feature type="domain" description="RRM" evidence="5">
    <location>
        <begin position="110"/>
        <end position="191"/>
    </location>
</feature>
<dbReference type="SMART" id="SM00360">
    <property type="entry name" value="RRM"/>
    <property type="match status" value="1"/>
</dbReference>
<keyword evidence="2 3" id="KW-0694">RNA-binding</keyword>
<name>A0A0G4GRU8_9ALVE</name>
<keyword evidence="1" id="KW-0677">Repeat</keyword>
<dbReference type="PANTHER" id="PTHR13976">
    <property type="entry name" value="HETEROGENEOUS NUCLEAR RIBONUCLEOPROTEIN-RELATED"/>
    <property type="match status" value="1"/>
</dbReference>
<evidence type="ECO:0000256" key="4">
    <source>
        <dbReference type="SAM" id="MobiDB-lite"/>
    </source>
</evidence>
<dbReference type="EMBL" id="CDMZ01001488">
    <property type="protein sequence ID" value="CEM33321.1"/>
    <property type="molecule type" value="Genomic_DNA"/>
</dbReference>
<evidence type="ECO:0000259" key="5">
    <source>
        <dbReference type="PROSITE" id="PS50102"/>
    </source>
</evidence>
<proteinExistence type="predicted"/>
<reference evidence="6" key="1">
    <citation type="submission" date="2014-11" db="EMBL/GenBank/DDBJ databases">
        <authorList>
            <person name="Otto D Thomas"/>
            <person name="Naeem Raeece"/>
        </authorList>
    </citation>
    <scope>NUCLEOTIDE SEQUENCE</scope>
</reference>
<dbReference type="PROSITE" id="PS50102">
    <property type="entry name" value="RRM"/>
    <property type="match status" value="1"/>
</dbReference>
<sequence length="192" mass="21986">MQQLLRGTGRGLPLSSLRSGSGSEKKTGATDFPLRVLQRASRLRENSHVQRPTQTSETDCVSSLQDRRHALAGGAAWSWRSVEGLRRRFFCRRSLISRGPGDFYTEKRPPRLRIRGLRWDVKEESVRNFFQGYALAEDFPETIDILTAPDGRMIGQAFVYFLSDDEARRAKRELNRKPLEGRSVELLYDLPC</sequence>
<feature type="region of interest" description="Disordered" evidence="4">
    <location>
        <begin position="1"/>
        <end position="31"/>
    </location>
</feature>
<evidence type="ECO:0000256" key="2">
    <source>
        <dbReference type="ARBA" id="ARBA00022884"/>
    </source>
</evidence>
<evidence type="ECO:0000313" key="6">
    <source>
        <dbReference type="EMBL" id="CEM33321.1"/>
    </source>
</evidence>
<dbReference type="SUPFAM" id="SSF54928">
    <property type="entry name" value="RNA-binding domain, RBD"/>
    <property type="match status" value="1"/>
</dbReference>
<dbReference type="InterPro" id="IPR012677">
    <property type="entry name" value="Nucleotide-bd_a/b_plait_sf"/>
</dbReference>
<evidence type="ECO:0000256" key="3">
    <source>
        <dbReference type="PROSITE-ProRule" id="PRU00176"/>
    </source>
</evidence>
<dbReference type="InterPro" id="IPR050666">
    <property type="entry name" value="ESRP"/>
</dbReference>
<dbReference type="InterPro" id="IPR000504">
    <property type="entry name" value="RRM_dom"/>
</dbReference>
<evidence type="ECO:0000256" key="1">
    <source>
        <dbReference type="ARBA" id="ARBA00022737"/>
    </source>
</evidence>
<protein>
    <recommendedName>
        <fullName evidence="5">RRM domain-containing protein</fullName>
    </recommendedName>
</protein>
<dbReference type="Pfam" id="PF00076">
    <property type="entry name" value="RRM_1"/>
    <property type="match status" value="1"/>
</dbReference>
<dbReference type="InterPro" id="IPR035979">
    <property type="entry name" value="RBD_domain_sf"/>
</dbReference>
<dbReference type="GO" id="GO:0003723">
    <property type="term" value="F:RNA binding"/>
    <property type="evidence" value="ECO:0007669"/>
    <property type="project" value="UniProtKB-UniRule"/>
</dbReference>
<dbReference type="Gene3D" id="3.30.70.330">
    <property type="match status" value="1"/>
</dbReference>
<dbReference type="CDD" id="cd12254">
    <property type="entry name" value="RRM_hnRNPH_ESRPs_RBM12_like"/>
    <property type="match status" value="1"/>
</dbReference>
<organism evidence="6">
    <name type="scientific">Chromera velia CCMP2878</name>
    <dbReference type="NCBI Taxonomy" id="1169474"/>
    <lineage>
        <taxon>Eukaryota</taxon>
        <taxon>Sar</taxon>
        <taxon>Alveolata</taxon>
        <taxon>Colpodellida</taxon>
        <taxon>Chromeraceae</taxon>
        <taxon>Chromera</taxon>
    </lineage>
</organism>
<dbReference type="VEuPathDB" id="CryptoDB:Cvel_23113"/>